<dbReference type="Proteomes" id="UP000199428">
    <property type="component" value="Unassembled WGS sequence"/>
</dbReference>
<keyword evidence="3" id="KW-0067">ATP-binding</keyword>
<sequence length="194" mass="22000">MTIILENICKSYGEAQVLDNYNLTVEWGRAYCLTGPADCGKSTILKIFMGLEKPDSGQIHRMGDYKYPTLQSAYVSQADANLVMKKNAIWNVKKVHRWASKGRAIEELSKFIPAERQTIPVSELTPVERRFVEIVRALFVPADFIVLDEPFEGMNEEEREKAKAYILEIRGTRPLLMATRNTEGVDFAKVINLG</sequence>
<proteinExistence type="predicted"/>
<dbReference type="InterPro" id="IPR050166">
    <property type="entry name" value="ABC_transporter_ATP-bind"/>
</dbReference>
<accession>A0A1G5S1L8</accession>
<evidence type="ECO:0000256" key="1">
    <source>
        <dbReference type="ARBA" id="ARBA00022448"/>
    </source>
</evidence>
<dbReference type="PROSITE" id="PS50893">
    <property type="entry name" value="ABC_TRANSPORTER_2"/>
    <property type="match status" value="1"/>
</dbReference>
<organism evidence="3 4">
    <name type="scientific">Pseudobutyrivibrio xylanivorans</name>
    <dbReference type="NCBI Taxonomy" id="185007"/>
    <lineage>
        <taxon>Bacteria</taxon>
        <taxon>Bacillati</taxon>
        <taxon>Bacillota</taxon>
        <taxon>Clostridia</taxon>
        <taxon>Lachnospirales</taxon>
        <taxon>Lachnospiraceae</taxon>
        <taxon>Pseudobutyrivibrio</taxon>
    </lineage>
</organism>
<dbReference type="EMBL" id="FMWK01000013">
    <property type="protein sequence ID" value="SCZ80282.1"/>
    <property type="molecule type" value="Genomic_DNA"/>
</dbReference>
<dbReference type="SUPFAM" id="SSF52540">
    <property type="entry name" value="P-loop containing nucleoside triphosphate hydrolases"/>
    <property type="match status" value="1"/>
</dbReference>
<dbReference type="GO" id="GO:0016887">
    <property type="term" value="F:ATP hydrolysis activity"/>
    <property type="evidence" value="ECO:0007669"/>
    <property type="project" value="InterPro"/>
</dbReference>
<reference evidence="3 4" key="1">
    <citation type="submission" date="2016-10" db="EMBL/GenBank/DDBJ databases">
        <authorList>
            <person name="de Groot N.N."/>
        </authorList>
    </citation>
    <scope>NUCLEOTIDE SEQUENCE [LARGE SCALE GENOMIC DNA]</scope>
    <source>
        <strain evidence="3 4">DSM 10317</strain>
    </source>
</reference>
<dbReference type="PANTHER" id="PTHR42788">
    <property type="entry name" value="TAURINE IMPORT ATP-BINDING PROTEIN-RELATED"/>
    <property type="match status" value="1"/>
</dbReference>
<dbReference type="GO" id="GO:0005524">
    <property type="term" value="F:ATP binding"/>
    <property type="evidence" value="ECO:0007669"/>
    <property type="project" value="UniProtKB-KW"/>
</dbReference>
<dbReference type="RefSeq" id="WP_090163440.1">
    <property type="nucleotide sequence ID" value="NZ_FMWK01000013.1"/>
</dbReference>
<evidence type="ECO:0000313" key="3">
    <source>
        <dbReference type="EMBL" id="SCZ80282.1"/>
    </source>
</evidence>
<evidence type="ECO:0000313" key="4">
    <source>
        <dbReference type="Proteomes" id="UP000199428"/>
    </source>
</evidence>
<keyword evidence="3" id="KW-0547">Nucleotide-binding</keyword>
<dbReference type="InterPro" id="IPR003439">
    <property type="entry name" value="ABC_transporter-like_ATP-bd"/>
</dbReference>
<keyword evidence="1" id="KW-0813">Transport</keyword>
<name>A0A1G5S1L8_PSEXY</name>
<evidence type="ECO:0000259" key="2">
    <source>
        <dbReference type="PROSITE" id="PS50893"/>
    </source>
</evidence>
<dbReference type="Pfam" id="PF00005">
    <property type="entry name" value="ABC_tran"/>
    <property type="match status" value="1"/>
</dbReference>
<protein>
    <submittedName>
        <fullName evidence="3">NitT/TauT family transport system ATP-binding protein</fullName>
    </submittedName>
</protein>
<dbReference type="AlphaFoldDB" id="A0A1G5S1L8"/>
<gene>
    <name evidence="3" type="ORF">SAMN02910350_02211</name>
</gene>
<dbReference type="Gene3D" id="3.40.50.300">
    <property type="entry name" value="P-loop containing nucleotide triphosphate hydrolases"/>
    <property type="match status" value="1"/>
</dbReference>
<dbReference type="InterPro" id="IPR027417">
    <property type="entry name" value="P-loop_NTPase"/>
</dbReference>
<dbReference type="PANTHER" id="PTHR42788:SF13">
    <property type="entry name" value="ALIPHATIC SULFONATES IMPORT ATP-BINDING PROTEIN SSUB"/>
    <property type="match status" value="1"/>
</dbReference>
<feature type="domain" description="ABC transporter" evidence="2">
    <location>
        <begin position="3"/>
        <end position="193"/>
    </location>
</feature>